<reference evidence="2 3" key="1">
    <citation type="submission" date="2017-07" db="EMBL/GenBank/DDBJ databases">
        <title>Sandarakinorhabdus cyanobacteriorum sp. nov., a novel bacterium isolated from cyanobacterial aggregates in a eutrophic lake.</title>
        <authorList>
            <person name="Cai H."/>
        </authorList>
    </citation>
    <scope>NUCLEOTIDE SEQUENCE [LARGE SCALE GENOMIC DNA]</scope>
    <source>
        <strain evidence="2 3">TH057</strain>
    </source>
</reference>
<dbReference type="InterPro" id="IPR055199">
    <property type="entry name" value="Hda_lid"/>
</dbReference>
<dbReference type="RefSeq" id="WP_094474060.1">
    <property type="nucleotide sequence ID" value="NZ_NOXT01000114.1"/>
</dbReference>
<dbReference type="AlphaFoldDB" id="A0A255YEW8"/>
<sequence length="202" mass="21959">MSLPPEPALPLAWPVDHRPERLAITAANQSAAAWLATPGLWPVPVTLLIGPEGSGKSHLAGWFAARTQARIIEQAETRDPESLFHAWNAATRDTPLLLTSRLVPRDWGHGLPDLASRLGATPQVRLGEPDDELLAAVLAKLFAERGIKVGDDLIRWLLVRMERSLSAAQSVVAALDAEALARRRAITIPLAREVIDGQFSLF</sequence>
<keyword evidence="3" id="KW-1185">Reference proteome</keyword>
<proteinExistence type="predicted"/>
<evidence type="ECO:0000313" key="2">
    <source>
        <dbReference type="EMBL" id="OYQ27234.1"/>
    </source>
</evidence>
<feature type="domain" description="Hda lid" evidence="1">
    <location>
        <begin position="135"/>
        <end position="194"/>
    </location>
</feature>
<name>A0A255YEW8_9SPHN</name>
<gene>
    <name evidence="2" type="ORF">CHU93_10890</name>
</gene>
<dbReference type="EMBL" id="NOXT01000114">
    <property type="protein sequence ID" value="OYQ27234.1"/>
    <property type="molecule type" value="Genomic_DNA"/>
</dbReference>
<dbReference type="PANTHER" id="PTHR30050:SF5">
    <property type="entry name" value="DNAA REGULATORY INACTIVATOR HDA"/>
    <property type="match status" value="1"/>
</dbReference>
<evidence type="ECO:0000313" key="3">
    <source>
        <dbReference type="Proteomes" id="UP000216991"/>
    </source>
</evidence>
<accession>A0A255YEW8</accession>
<dbReference type="Pfam" id="PF22688">
    <property type="entry name" value="Hda_lid"/>
    <property type="match status" value="1"/>
</dbReference>
<dbReference type="GO" id="GO:0003688">
    <property type="term" value="F:DNA replication origin binding"/>
    <property type="evidence" value="ECO:0007669"/>
    <property type="project" value="TreeGrafter"/>
</dbReference>
<dbReference type="GO" id="GO:0005886">
    <property type="term" value="C:plasma membrane"/>
    <property type="evidence" value="ECO:0007669"/>
    <property type="project" value="TreeGrafter"/>
</dbReference>
<dbReference type="Gene3D" id="1.10.8.60">
    <property type="match status" value="1"/>
</dbReference>
<dbReference type="Proteomes" id="UP000216991">
    <property type="component" value="Unassembled WGS sequence"/>
</dbReference>
<dbReference type="InterPro" id="IPR027417">
    <property type="entry name" value="P-loop_NTPase"/>
</dbReference>
<dbReference type="PANTHER" id="PTHR30050">
    <property type="entry name" value="CHROMOSOMAL REPLICATION INITIATOR PROTEIN DNAA"/>
    <property type="match status" value="1"/>
</dbReference>
<dbReference type="SUPFAM" id="SSF52540">
    <property type="entry name" value="P-loop containing nucleoside triphosphate hydrolases"/>
    <property type="match status" value="1"/>
</dbReference>
<dbReference type="OrthoDB" id="7390113at2"/>
<comment type="caution">
    <text evidence="2">The sequence shown here is derived from an EMBL/GenBank/DDBJ whole genome shotgun (WGS) entry which is preliminary data.</text>
</comment>
<dbReference type="GO" id="GO:0006270">
    <property type="term" value="P:DNA replication initiation"/>
    <property type="evidence" value="ECO:0007669"/>
    <property type="project" value="TreeGrafter"/>
</dbReference>
<protein>
    <recommendedName>
        <fullName evidence="1">Hda lid domain-containing protein</fullName>
    </recommendedName>
</protein>
<evidence type="ECO:0000259" key="1">
    <source>
        <dbReference type="Pfam" id="PF22688"/>
    </source>
</evidence>
<organism evidence="2 3">
    <name type="scientific">Sandarakinorhabdus cyanobacteriorum</name>
    <dbReference type="NCBI Taxonomy" id="1981098"/>
    <lineage>
        <taxon>Bacteria</taxon>
        <taxon>Pseudomonadati</taxon>
        <taxon>Pseudomonadota</taxon>
        <taxon>Alphaproteobacteria</taxon>
        <taxon>Sphingomonadales</taxon>
        <taxon>Sphingosinicellaceae</taxon>
        <taxon>Sandarakinorhabdus</taxon>
    </lineage>
</organism>